<dbReference type="Gene3D" id="3.90.550.10">
    <property type="entry name" value="Spore Coat Polysaccharide Biosynthesis Protein SpsA, Chain A"/>
    <property type="match status" value="1"/>
</dbReference>
<dbReference type="AlphaFoldDB" id="A0A412Q8T5"/>
<evidence type="ECO:0000256" key="2">
    <source>
        <dbReference type="ARBA" id="ARBA00022679"/>
    </source>
</evidence>
<name>A0A412Q8T5_PHOVU</name>
<evidence type="ECO:0000313" key="4">
    <source>
        <dbReference type="EMBL" id="RGT86417.1"/>
    </source>
</evidence>
<sequence length="325" mass="38435">MKPLVSILVPVYNVGAFLEKNLVSLFEQTFDKMEFIFVNDASTDNSMQILNEVLEYYPNRKEQVHIMQHSENKGLAAARTTALQNAHGDYLLHVDSDDWLELDMVEKMYQSAIYNNADIVCCGINLEYPNMTKKECYSKMDDISNFLGIKYLEGGIYSSLCNKLIRRELYINNNILPYENIQMWEDLGQTFRLRFYASKIICLKECLYHYNKMNINSVSIPKEKNILDQIKCAQLLEDFLIMNNALDKYNKEIAYLKLKSKQGFIVFPQLRDLEYWCHIYEKTHKYIWTLSDIPCNLRVIYWLLDKKYFNLASILLKFRDKKLLK</sequence>
<evidence type="ECO:0000313" key="5">
    <source>
        <dbReference type="Proteomes" id="UP000283833"/>
    </source>
</evidence>
<reference evidence="4 5" key="1">
    <citation type="submission" date="2018-08" db="EMBL/GenBank/DDBJ databases">
        <title>A genome reference for cultivated species of the human gut microbiota.</title>
        <authorList>
            <person name="Zou Y."/>
            <person name="Xue W."/>
            <person name="Luo G."/>
        </authorList>
    </citation>
    <scope>NUCLEOTIDE SEQUENCE [LARGE SCALE GENOMIC DNA]</scope>
    <source>
        <strain evidence="4 5">AF18-14</strain>
    </source>
</reference>
<dbReference type="PANTHER" id="PTHR22916">
    <property type="entry name" value="GLYCOSYLTRANSFERASE"/>
    <property type="match status" value="1"/>
</dbReference>
<dbReference type="Pfam" id="PF00535">
    <property type="entry name" value="Glycos_transf_2"/>
    <property type="match status" value="1"/>
</dbReference>
<comment type="caution">
    <text evidence="4">The sequence shown here is derived from an EMBL/GenBank/DDBJ whole genome shotgun (WGS) entry which is preliminary data.</text>
</comment>
<dbReference type="CDD" id="cd00761">
    <property type="entry name" value="Glyco_tranf_GTA_type"/>
    <property type="match status" value="1"/>
</dbReference>
<dbReference type="Proteomes" id="UP000283833">
    <property type="component" value="Unassembled WGS sequence"/>
</dbReference>
<dbReference type="RefSeq" id="WP_117854041.1">
    <property type="nucleotide sequence ID" value="NZ_QRXI01000048.1"/>
</dbReference>
<proteinExistence type="predicted"/>
<keyword evidence="2 4" id="KW-0808">Transferase</keyword>
<gene>
    <name evidence="4" type="ORF">DWX04_21310</name>
</gene>
<evidence type="ECO:0000256" key="1">
    <source>
        <dbReference type="ARBA" id="ARBA00022676"/>
    </source>
</evidence>
<dbReference type="GO" id="GO:0016758">
    <property type="term" value="F:hexosyltransferase activity"/>
    <property type="evidence" value="ECO:0007669"/>
    <property type="project" value="UniProtKB-ARBA"/>
</dbReference>
<feature type="domain" description="Glycosyltransferase 2-like" evidence="3">
    <location>
        <begin position="6"/>
        <end position="138"/>
    </location>
</feature>
<keyword evidence="1" id="KW-0328">Glycosyltransferase</keyword>
<organism evidence="4 5">
    <name type="scientific">Phocaeicola vulgatus</name>
    <name type="common">Bacteroides vulgatus</name>
    <dbReference type="NCBI Taxonomy" id="821"/>
    <lineage>
        <taxon>Bacteria</taxon>
        <taxon>Pseudomonadati</taxon>
        <taxon>Bacteroidota</taxon>
        <taxon>Bacteroidia</taxon>
        <taxon>Bacteroidales</taxon>
        <taxon>Bacteroidaceae</taxon>
        <taxon>Phocaeicola</taxon>
    </lineage>
</organism>
<evidence type="ECO:0000259" key="3">
    <source>
        <dbReference type="Pfam" id="PF00535"/>
    </source>
</evidence>
<dbReference type="PANTHER" id="PTHR22916:SF51">
    <property type="entry name" value="GLYCOSYLTRANSFERASE EPSH-RELATED"/>
    <property type="match status" value="1"/>
</dbReference>
<dbReference type="SUPFAM" id="SSF53448">
    <property type="entry name" value="Nucleotide-diphospho-sugar transferases"/>
    <property type="match status" value="1"/>
</dbReference>
<dbReference type="InterPro" id="IPR001173">
    <property type="entry name" value="Glyco_trans_2-like"/>
</dbReference>
<dbReference type="EMBL" id="QRXI01000048">
    <property type="protein sequence ID" value="RGT86417.1"/>
    <property type="molecule type" value="Genomic_DNA"/>
</dbReference>
<dbReference type="InterPro" id="IPR029044">
    <property type="entry name" value="Nucleotide-diphossugar_trans"/>
</dbReference>
<protein>
    <submittedName>
        <fullName evidence="4">Glycosyltransferase family 2 protein</fullName>
    </submittedName>
</protein>
<accession>A0A412Q8T5</accession>